<evidence type="ECO:0000313" key="2">
    <source>
        <dbReference type="Proteomes" id="UP000535589"/>
    </source>
</evidence>
<dbReference type="Pfam" id="PF07209">
    <property type="entry name" value="DUF1415"/>
    <property type="match status" value="1"/>
</dbReference>
<dbReference type="InterPro" id="IPR009858">
    <property type="entry name" value="DUF1415"/>
</dbReference>
<protein>
    <submittedName>
        <fullName evidence="1">DUF1415 domain-containing protein</fullName>
    </submittedName>
</protein>
<gene>
    <name evidence="1" type="ORF">HGP28_08375</name>
</gene>
<proteinExistence type="predicted"/>
<comment type="caution">
    <text evidence="1">The sequence shown here is derived from an EMBL/GenBank/DDBJ whole genome shotgun (WGS) entry which is preliminary data.</text>
</comment>
<organism evidence="1 2">
    <name type="scientific">Vibrio agarilyticus</name>
    <dbReference type="NCBI Taxonomy" id="2726741"/>
    <lineage>
        <taxon>Bacteria</taxon>
        <taxon>Pseudomonadati</taxon>
        <taxon>Pseudomonadota</taxon>
        <taxon>Gammaproteobacteria</taxon>
        <taxon>Vibrionales</taxon>
        <taxon>Vibrionaceae</taxon>
        <taxon>Vibrio</taxon>
    </lineage>
</organism>
<dbReference type="EMBL" id="JABAIK010000007">
    <property type="protein sequence ID" value="NLS12903.1"/>
    <property type="molecule type" value="Genomic_DNA"/>
</dbReference>
<sequence>MDKQTIIEKTNHWLDTVVIGLNLCPFAAKPRRNQQVHVVVSSATSLEALLTDLYHHCLELLEQPASAIETTLIVVPQMLSDFDEYNQSIDWVEALLHQEHWDDALQVATFHPHYCFAGNEPNDVDNLTNRAPYPIFHLIRQASLTEVLRHYPDPQAIPRNNIARLRALSAAQRQDYFAYLDDP</sequence>
<accession>A0A7X8TQD1</accession>
<dbReference type="RefSeq" id="WP_168836002.1">
    <property type="nucleotide sequence ID" value="NZ_JABAIK010000007.1"/>
</dbReference>
<evidence type="ECO:0000313" key="1">
    <source>
        <dbReference type="EMBL" id="NLS12903.1"/>
    </source>
</evidence>
<dbReference type="Proteomes" id="UP000535589">
    <property type="component" value="Unassembled WGS sequence"/>
</dbReference>
<dbReference type="AlphaFoldDB" id="A0A7X8TQD1"/>
<reference evidence="1 2" key="1">
    <citation type="submission" date="2020-04" db="EMBL/GenBank/DDBJ databases">
        <title>Vibrio sp. SM6, a novel species isolated from seawater.</title>
        <authorList>
            <person name="Wang X."/>
        </authorList>
    </citation>
    <scope>NUCLEOTIDE SEQUENCE [LARGE SCALE GENOMIC DNA]</scope>
    <source>
        <strain evidence="1 2">SM6</strain>
    </source>
</reference>
<name>A0A7X8TQD1_9VIBR</name>
<keyword evidence="2" id="KW-1185">Reference proteome</keyword>